<organism evidence="6 7">
    <name type="scientific">Fodinibius salicampi</name>
    <dbReference type="NCBI Taxonomy" id="1920655"/>
    <lineage>
        <taxon>Bacteria</taxon>
        <taxon>Pseudomonadati</taxon>
        <taxon>Balneolota</taxon>
        <taxon>Balneolia</taxon>
        <taxon>Balneolales</taxon>
        <taxon>Balneolaceae</taxon>
        <taxon>Fodinibius</taxon>
    </lineage>
</organism>
<evidence type="ECO:0000313" key="6">
    <source>
        <dbReference type="EMBL" id="MCW9713061.1"/>
    </source>
</evidence>
<sequence length="207" mass="21692">MSNSKNILLGYSGHAYVVAEAAFKAGIAIHYYADKKEAQNDPFNLDYLGYEGSGDFKGWNEGFGFILGIGNNDIRTKLGKLVTNKDEDLLTVIHPSAAISKSADVGKGTFVSSQASVNALSNIGRFVILNTNCVIEHECHIADGAHVAPGAVLAGNVKVGKNSFIGANAVVKEGVTIGENVIVGAGATIINDIPHNKKVVGNPGREI</sequence>
<dbReference type="CDD" id="cd03360">
    <property type="entry name" value="LbH_AT_putative"/>
    <property type="match status" value="1"/>
</dbReference>
<dbReference type="PANTHER" id="PTHR43300:SF7">
    <property type="entry name" value="UDP-N-ACETYLBACILLOSAMINE N-ACETYLTRANSFERASE"/>
    <property type="match status" value="1"/>
</dbReference>
<dbReference type="Pfam" id="PF17836">
    <property type="entry name" value="PglD_N"/>
    <property type="match status" value="1"/>
</dbReference>
<dbReference type="Gene3D" id="2.160.10.10">
    <property type="entry name" value="Hexapeptide repeat proteins"/>
    <property type="match status" value="1"/>
</dbReference>
<feature type="domain" description="PglD N-terminal" evidence="5">
    <location>
        <begin position="7"/>
        <end position="78"/>
    </location>
</feature>
<evidence type="ECO:0000256" key="1">
    <source>
        <dbReference type="ARBA" id="ARBA00007274"/>
    </source>
</evidence>
<dbReference type="PROSITE" id="PS00101">
    <property type="entry name" value="HEXAPEP_TRANSFERASES"/>
    <property type="match status" value="1"/>
</dbReference>
<evidence type="ECO:0000256" key="2">
    <source>
        <dbReference type="ARBA" id="ARBA00022679"/>
    </source>
</evidence>
<comment type="similarity">
    <text evidence="1">Belongs to the transferase hexapeptide repeat family.</text>
</comment>
<evidence type="ECO:0000313" key="7">
    <source>
        <dbReference type="Proteomes" id="UP001207337"/>
    </source>
</evidence>
<gene>
    <name evidence="6" type="ORF">LQ318_09110</name>
</gene>
<proteinExistence type="inferred from homology"/>
<dbReference type="RefSeq" id="WP_265789504.1">
    <property type="nucleotide sequence ID" value="NZ_BAABRS010000002.1"/>
</dbReference>
<dbReference type="InterPro" id="IPR020019">
    <property type="entry name" value="AcTrfase_PglD-like"/>
</dbReference>
<evidence type="ECO:0000256" key="4">
    <source>
        <dbReference type="ARBA" id="ARBA00023315"/>
    </source>
</evidence>
<dbReference type="InterPro" id="IPR050179">
    <property type="entry name" value="Trans_hexapeptide_repeat"/>
</dbReference>
<dbReference type="InterPro" id="IPR011004">
    <property type="entry name" value="Trimer_LpxA-like_sf"/>
</dbReference>
<keyword evidence="4" id="KW-0012">Acyltransferase</keyword>
<dbReference type="PANTHER" id="PTHR43300">
    <property type="entry name" value="ACETYLTRANSFERASE"/>
    <property type="match status" value="1"/>
</dbReference>
<dbReference type="InterPro" id="IPR018357">
    <property type="entry name" value="Hexapep_transf_CS"/>
</dbReference>
<dbReference type="EMBL" id="JAJNDC010000002">
    <property type="protein sequence ID" value="MCW9713061.1"/>
    <property type="molecule type" value="Genomic_DNA"/>
</dbReference>
<reference evidence="6 7" key="1">
    <citation type="submission" date="2021-11" db="EMBL/GenBank/DDBJ databases">
        <title>Aliifidinibius sp. nov., a new bacterium isolated from saline soil.</title>
        <authorList>
            <person name="Galisteo C."/>
            <person name="De La Haba R."/>
            <person name="Sanchez-Porro C."/>
            <person name="Ventosa A."/>
        </authorList>
    </citation>
    <scope>NUCLEOTIDE SEQUENCE [LARGE SCALE GENOMIC DNA]</scope>
    <source>
        <strain evidence="6 7">KACC 190600</strain>
    </source>
</reference>
<name>A0ABT3PYZ6_9BACT</name>
<dbReference type="Proteomes" id="UP001207337">
    <property type="component" value="Unassembled WGS sequence"/>
</dbReference>
<accession>A0ABT3PYZ6</accession>
<dbReference type="InterPro" id="IPR001451">
    <property type="entry name" value="Hexapep"/>
</dbReference>
<protein>
    <submittedName>
        <fullName evidence="6">Acetyltransferase</fullName>
    </submittedName>
</protein>
<dbReference type="InterPro" id="IPR041561">
    <property type="entry name" value="PglD_N"/>
</dbReference>
<keyword evidence="7" id="KW-1185">Reference proteome</keyword>
<evidence type="ECO:0000259" key="5">
    <source>
        <dbReference type="Pfam" id="PF17836"/>
    </source>
</evidence>
<dbReference type="Pfam" id="PF00132">
    <property type="entry name" value="Hexapep"/>
    <property type="match status" value="1"/>
</dbReference>
<dbReference type="NCBIfam" id="TIGR03570">
    <property type="entry name" value="NeuD_NnaD"/>
    <property type="match status" value="1"/>
</dbReference>
<evidence type="ECO:0000256" key="3">
    <source>
        <dbReference type="ARBA" id="ARBA00022737"/>
    </source>
</evidence>
<dbReference type="Gene3D" id="3.40.50.20">
    <property type="match status" value="1"/>
</dbReference>
<keyword evidence="3" id="KW-0677">Repeat</keyword>
<keyword evidence="2" id="KW-0808">Transferase</keyword>
<dbReference type="SUPFAM" id="SSF51161">
    <property type="entry name" value="Trimeric LpxA-like enzymes"/>
    <property type="match status" value="1"/>
</dbReference>
<comment type="caution">
    <text evidence="6">The sequence shown here is derived from an EMBL/GenBank/DDBJ whole genome shotgun (WGS) entry which is preliminary data.</text>
</comment>